<name>A0A0F9GDY1_9ZZZZ</name>
<evidence type="ECO:0000313" key="1">
    <source>
        <dbReference type="EMBL" id="KKL96993.1"/>
    </source>
</evidence>
<dbReference type="EMBL" id="LAZR01018280">
    <property type="protein sequence ID" value="KKL96993.1"/>
    <property type="molecule type" value="Genomic_DNA"/>
</dbReference>
<dbReference type="AlphaFoldDB" id="A0A0F9GDY1"/>
<reference evidence="1" key="1">
    <citation type="journal article" date="2015" name="Nature">
        <title>Complex archaea that bridge the gap between prokaryotes and eukaryotes.</title>
        <authorList>
            <person name="Spang A."/>
            <person name="Saw J.H."/>
            <person name="Jorgensen S.L."/>
            <person name="Zaremba-Niedzwiedzka K."/>
            <person name="Martijn J."/>
            <person name="Lind A.E."/>
            <person name="van Eijk R."/>
            <person name="Schleper C."/>
            <person name="Guy L."/>
            <person name="Ettema T.J."/>
        </authorList>
    </citation>
    <scope>NUCLEOTIDE SEQUENCE</scope>
</reference>
<protein>
    <submittedName>
        <fullName evidence="1">Uncharacterized protein</fullName>
    </submittedName>
</protein>
<proteinExistence type="predicted"/>
<accession>A0A0F9GDY1</accession>
<gene>
    <name evidence="1" type="ORF">LCGC14_1838930</name>
</gene>
<comment type="caution">
    <text evidence="1">The sequence shown here is derived from an EMBL/GenBank/DDBJ whole genome shotgun (WGS) entry which is preliminary data.</text>
</comment>
<organism evidence="1">
    <name type="scientific">marine sediment metagenome</name>
    <dbReference type="NCBI Taxonomy" id="412755"/>
    <lineage>
        <taxon>unclassified sequences</taxon>
        <taxon>metagenomes</taxon>
        <taxon>ecological metagenomes</taxon>
    </lineage>
</organism>
<dbReference type="PROSITE" id="PS51257">
    <property type="entry name" value="PROKAR_LIPOPROTEIN"/>
    <property type="match status" value="1"/>
</dbReference>
<sequence length="37" mass="4329">MKYSLAIIALMAFGCLILVFEFYALKVIDWAFDRDLK</sequence>